<dbReference type="RefSeq" id="WP_155737806.1">
    <property type="nucleotide sequence ID" value="NZ_AP015029.1"/>
</dbReference>
<organism evidence="2 5">
    <name type="scientific">Pseudomonas putida</name>
    <name type="common">Arthrobacter siderocapsulatus</name>
    <dbReference type="NCBI Taxonomy" id="303"/>
    <lineage>
        <taxon>Bacteria</taxon>
        <taxon>Pseudomonadati</taxon>
        <taxon>Pseudomonadota</taxon>
        <taxon>Gammaproteobacteria</taxon>
        <taxon>Pseudomonadales</taxon>
        <taxon>Pseudomonadaceae</taxon>
        <taxon>Pseudomonas</taxon>
    </lineage>
</organism>
<accession>A0A1L7NFX6</accession>
<protein>
    <submittedName>
        <fullName evidence="2">Uncharacterized protein</fullName>
    </submittedName>
</protein>
<feature type="coiled-coil region" evidence="1">
    <location>
        <begin position="965"/>
        <end position="992"/>
    </location>
</feature>
<evidence type="ECO:0000313" key="2">
    <source>
        <dbReference type="EMBL" id="BAW24358.1"/>
    </source>
</evidence>
<dbReference type="EMBL" id="AP015029">
    <property type="protein sequence ID" value="BAW24358.1"/>
    <property type="molecule type" value="Genomic_DNA"/>
</dbReference>
<evidence type="ECO:0000313" key="3">
    <source>
        <dbReference type="EMBL" id="QJQ11612.1"/>
    </source>
</evidence>
<dbReference type="Proteomes" id="UP000076857">
    <property type="component" value="Chromosome"/>
</dbReference>
<evidence type="ECO:0000313" key="5">
    <source>
        <dbReference type="Proteomes" id="UP000218731"/>
    </source>
</evidence>
<dbReference type="Proteomes" id="UP000218731">
    <property type="component" value="Chromosome 1"/>
</dbReference>
<name>A0A1L7NFX6_PSEPU</name>
<keyword evidence="1" id="KW-0175">Coiled coil</keyword>
<dbReference type="EMBL" id="CP050951">
    <property type="protein sequence ID" value="QJQ11612.1"/>
    <property type="molecule type" value="Genomic_DNA"/>
</dbReference>
<reference evidence="2 5" key="1">
    <citation type="submission" date="2015-11" db="EMBL/GenBank/DDBJ databases">
        <title>Complete genome sequencing of a biphenyl-degrading bacterium, Pseudomonas putida KF715 (=NBRC110667).</title>
        <authorList>
            <person name="Suenaga H."/>
            <person name="Fujihara N."/>
            <person name="Watanabe T."/>
            <person name="Hirose J."/>
            <person name="Kimura N."/>
            <person name="Yamazoe A."/>
            <person name="Hosoyama A."/>
            <person name="Shimodaira J."/>
            <person name="Furukawa K."/>
        </authorList>
    </citation>
    <scope>NUCLEOTIDE SEQUENCE [LARGE SCALE GENOMIC DNA]</scope>
    <source>
        <strain evidence="2 5">KF715</strain>
    </source>
</reference>
<dbReference type="OrthoDB" id="9145918at2"/>
<dbReference type="AlphaFoldDB" id="A0A1L7NFX6"/>
<evidence type="ECO:0000256" key="1">
    <source>
        <dbReference type="SAM" id="Coils"/>
    </source>
</evidence>
<sequence>MIHLSATTPLWLIEPHQVTLAFVEAISEVRSIYRKSYPEANRNTSYKKVINALDSIGPITTRTWNLSQISEIMGCCFWGGNKLNSLPEFKNRKNACNALTSFFKCTFILMWGKKQVMLPLNFNLPVNQDAVLDLVTEKCNSRSLELARCVNPNSKLVYKGTMTKEERVLRANAWNRAILSTNVYQPEDLSAEDIRELYWASTGARGSVLQRYYIKDLLTYLGKHGSKANAVTSFLEAEHDAKADQKLLISDIIEKDKADARRKAISDHTLLFLQSKNHTVEQLAEYYSSTALIRKSFTIPDNHDLNNIRGLPPGYKYTTKEIRNLCMLVSKTYASLDRKNQHQNPRNRRASLQFLLCYCALYLYAFYKNRDGHLENYPKTLNDLFQPCHFTADSELLEGITEYEIKQPQTYLEYFDYICEINKWSPETRNQRIGHIEDLHVYIETNNLALPHADKVRNSFNKTHYARIKRRSGTIKKSIPRVYFATFISMLYSLEYLVMHLNEMASGTMPGVLNDTLVMLSASTLSTDPLWDGLWGKGELSCEPVDLSVLNYCPIVYHDDKPHPLLYIPRFYRITRMNVKMPTNTGEIAHVNEPRVITNDIRLTQLMCETGIRQHHLIWLDRDAYDKYVPDSKNRPLAPLYVSTDKAHGPWSAIISRYVLDLLGRQRDWYDSCSDPSFDDKLWYGNQKDSPFGMLRPLFRTQQSPGSWTNYRSFRLLLVGMQYLIRIQFKDTKTRELIKFKYERGIPPTSIAHLEIDDLAKLSHLKLNSDITPHGLRAGFVSEAIKFLPPSLIGRYFTGQSENLVYYYLLLHDEGALSHDEMLCEMLMRNQSRVMDGNAPLMAKTIIELNMRLQKAILTNPDEAITTHRLMSLSRIKKAPNGLDLIRAKDVTEFAFNATHICPFNNTCPQEVIQMLGATNACALCPYAVRGVEHIPAIGAQKDQYKEFMVGILTMIQELLRRKPDQRSEEDMEKLEREHDHYARQAVMLEALELQLIEMTNNGQANALIAKNGQEIIGHYKKIQIDSDSKLLKRIIDTQNFPDLTSPDLDCRLSVLRGTLLMYQGDMREHLKIGQHDDFTPSSKAATLISSLVRNESMSTMEIYKICASAEQIYRTEIKPTAVISKYLSAS</sequence>
<evidence type="ECO:0000313" key="4">
    <source>
        <dbReference type="Proteomes" id="UP000076857"/>
    </source>
</evidence>
<reference evidence="3 4" key="2">
    <citation type="submission" date="2016-04" db="EMBL/GenBank/DDBJ databases">
        <authorList>
            <person name="Qiu J."/>
        </authorList>
    </citation>
    <scope>NUCLEOTIDE SEQUENCE [LARGE SCALE GENOMIC DNA]</scope>
    <source>
        <strain evidence="3 4">JQ581</strain>
    </source>
</reference>
<reference evidence="3 4" key="3">
    <citation type="submission" date="2020-04" db="EMBL/GenBank/DDBJ databases">
        <title>Complete genome sequence of Pseudomonas putida strain JQ581.</title>
        <authorList>
            <person name="Mu Y."/>
        </authorList>
    </citation>
    <scope>NUCLEOTIDE SEQUENCE [LARGE SCALE GENOMIC DNA]</scope>
    <source>
        <strain evidence="3 4">JQ581</strain>
    </source>
</reference>
<gene>
    <name evidence="3" type="ORF">A3L25_020105</name>
    <name evidence="2" type="ORF">KF715C_ch37850</name>
</gene>
<proteinExistence type="predicted"/>